<dbReference type="Proteomes" id="UP000094385">
    <property type="component" value="Unassembled WGS sequence"/>
</dbReference>
<accession>A0A1E3Q3F0</accession>
<reference evidence="1 2" key="1">
    <citation type="journal article" date="2016" name="Proc. Natl. Acad. Sci. U.S.A.">
        <title>Comparative genomics of biotechnologically important yeasts.</title>
        <authorList>
            <person name="Riley R."/>
            <person name="Haridas S."/>
            <person name="Wolfe K.H."/>
            <person name="Lopes M.R."/>
            <person name="Hittinger C.T."/>
            <person name="Goeker M."/>
            <person name="Salamov A.A."/>
            <person name="Wisecaver J.H."/>
            <person name="Long T.M."/>
            <person name="Calvey C.H."/>
            <person name="Aerts A.L."/>
            <person name="Barry K.W."/>
            <person name="Choi C."/>
            <person name="Clum A."/>
            <person name="Coughlan A.Y."/>
            <person name="Deshpande S."/>
            <person name="Douglass A.P."/>
            <person name="Hanson S.J."/>
            <person name="Klenk H.-P."/>
            <person name="LaButti K.M."/>
            <person name="Lapidus A."/>
            <person name="Lindquist E.A."/>
            <person name="Lipzen A.M."/>
            <person name="Meier-Kolthoff J.P."/>
            <person name="Ohm R.A."/>
            <person name="Otillar R.P."/>
            <person name="Pangilinan J.L."/>
            <person name="Peng Y."/>
            <person name="Rokas A."/>
            <person name="Rosa C.A."/>
            <person name="Scheuner C."/>
            <person name="Sibirny A.A."/>
            <person name="Slot J.C."/>
            <person name="Stielow J.B."/>
            <person name="Sun H."/>
            <person name="Kurtzman C.P."/>
            <person name="Blackwell M."/>
            <person name="Grigoriev I.V."/>
            <person name="Jeffries T.W."/>
        </authorList>
    </citation>
    <scope>NUCLEOTIDE SEQUENCE [LARGE SCALE GENOMIC DNA]</scope>
    <source>
        <strain evidence="1 2">NRRL Y-11557</strain>
    </source>
</reference>
<dbReference type="InterPro" id="IPR006722">
    <property type="entry name" value="Sedlin"/>
</dbReference>
<evidence type="ECO:0000313" key="1">
    <source>
        <dbReference type="EMBL" id="ODQ72014.1"/>
    </source>
</evidence>
<name>A0A1E3Q3F0_LIPST</name>
<organism evidence="1 2">
    <name type="scientific">Lipomyces starkeyi NRRL Y-11557</name>
    <dbReference type="NCBI Taxonomy" id="675824"/>
    <lineage>
        <taxon>Eukaryota</taxon>
        <taxon>Fungi</taxon>
        <taxon>Dikarya</taxon>
        <taxon>Ascomycota</taxon>
        <taxon>Saccharomycotina</taxon>
        <taxon>Lipomycetes</taxon>
        <taxon>Lipomycetales</taxon>
        <taxon>Lipomycetaceae</taxon>
        <taxon>Lipomyces</taxon>
    </lineage>
</organism>
<evidence type="ECO:0000313" key="2">
    <source>
        <dbReference type="Proteomes" id="UP000094385"/>
    </source>
</evidence>
<protein>
    <recommendedName>
        <fullName evidence="3">Trafficking protein particle complex subunit</fullName>
    </recommendedName>
</protein>
<dbReference type="PANTHER" id="PTHR12403">
    <property type="entry name" value="TRAFFICKING PROTEIN PARTICLE COMPLEX SUBUNIT 2"/>
    <property type="match status" value="1"/>
</dbReference>
<proteinExistence type="predicted"/>
<gene>
    <name evidence="1" type="ORF">LIPSTDRAFT_72693</name>
</gene>
<dbReference type="Gene3D" id="3.30.450.70">
    <property type="match status" value="1"/>
</dbReference>
<dbReference type="GO" id="GO:0006888">
    <property type="term" value="P:endoplasmic reticulum to Golgi vesicle-mediated transport"/>
    <property type="evidence" value="ECO:0007669"/>
    <property type="project" value="InterPro"/>
</dbReference>
<dbReference type="Pfam" id="PF04628">
    <property type="entry name" value="Sedlin_N"/>
    <property type="match status" value="1"/>
</dbReference>
<dbReference type="CDD" id="cd14825">
    <property type="entry name" value="TRAPPC2_sedlin"/>
    <property type="match status" value="1"/>
</dbReference>
<dbReference type="InterPro" id="IPR011012">
    <property type="entry name" value="Longin-like_dom_sf"/>
</dbReference>
<keyword evidence="2" id="KW-1185">Reference proteome</keyword>
<dbReference type="EMBL" id="KV454296">
    <property type="protein sequence ID" value="ODQ72014.1"/>
    <property type="molecule type" value="Genomic_DNA"/>
</dbReference>
<dbReference type="OrthoDB" id="10252102at2759"/>
<dbReference type="SUPFAM" id="SSF64356">
    <property type="entry name" value="SNARE-like"/>
    <property type="match status" value="1"/>
</dbReference>
<sequence>MSFYLAIIGTKDNAVYDLEFGTYRQGGDGKPKFSADMKQLCPFIVHSSLDIVEEMQWNTNVMHLKVIDKFYNYLISSYMTAGNIKFLLLHETRADDVIRQFFVDLYDLYVKTLMSPFYSVDQPITSAVFDQRVKMLAKKYL</sequence>
<dbReference type="GO" id="GO:0005737">
    <property type="term" value="C:cytoplasm"/>
    <property type="evidence" value="ECO:0007669"/>
    <property type="project" value="GOC"/>
</dbReference>
<evidence type="ECO:0008006" key="3">
    <source>
        <dbReference type="Google" id="ProtNLM"/>
    </source>
</evidence>
<dbReference type="AlphaFoldDB" id="A0A1E3Q3F0"/>
<dbReference type="STRING" id="675824.A0A1E3Q3F0"/>